<gene>
    <name evidence="2" type="ORF">WKV53_14845</name>
</gene>
<dbReference type="InterPro" id="IPR004360">
    <property type="entry name" value="Glyas_Fos-R_dOase_dom"/>
</dbReference>
<dbReference type="PROSITE" id="PS51819">
    <property type="entry name" value="VOC"/>
    <property type="match status" value="1"/>
</dbReference>
<sequence length="123" mass="13179">MMPPPLLNLVVIRSADLDRAERFYRVLGLSFERHRHGSGPEHLAAQPFAGGYVFEIYPASAKAGSTAGVRIGFSMDGVDSYLDGLVEAGGTIITAAADSEWGRRAVVADPDGHRVELVMPLGR</sequence>
<dbReference type="SUPFAM" id="SSF54593">
    <property type="entry name" value="Glyoxalase/Bleomycin resistance protein/Dihydroxybiphenyl dioxygenase"/>
    <property type="match status" value="1"/>
</dbReference>
<protein>
    <submittedName>
        <fullName evidence="2">VOC family protein</fullName>
    </submittedName>
</protein>
<name>A0ABU9AVL9_9BACT</name>
<reference evidence="2 3" key="1">
    <citation type="submission" date="2024-04" db="EMBL/GenBank/DDBJ databases">
        <title>Luteolibacter sp. isolated from soil.</title>
        <authorList>
            <person name="An J."/>
        </authorList>
    </citation>
    <scope>NUCLEOTIDE SEQUENCE [LARGE SCALE GENOMIC DNA]</scope>
    <source>
        <strain evidence="2 3">Y139</strain>
    </source>
</reference>
<dbReference type="Proteomes" id="UP001371305">
    <property type="component" value="Unassembled WGS sequence"/>
</dbReference>
<evidence type="ECO:0000313" key="2">
    <source>
        <dbReference type="EMBL" id="MEK7951793.1"/>
    </source>
</evidence>
<evidence type="ECO:0000313" key="3">
    <source>
        <dbReference type="Proteomes" id="UP001371305"/>
    </source>
</evidence>
<organism evidence="2 3">
    <name type="scientific">Luteolibacter soli</name>
    <dbReference type="NCBI Taxonomy" id="3135280"/>
    <lineage>
        <taxon>Bacteria</taxon>
        <taxon>Pseudomonadati</taxon>
        <taxon>Verrucomicrobiota</taxon>
        <taxon>Verrucomicrobiia</taxon>
        <taxon>Verrucomicrobiales</taxon>
        <taxon>Verrucomicrobiaceae</taxon>
        <taxon>Luteolibacter</taxon>
    </lineage>
</organism>
<keyword evidence="3" id="KW-1185">Reference proteome</keyword>
<evidence type="ECO:0000259" key="1">
    <source>
        <dbReference type="PROSITE" id="PS51819"/>
    </source>
</evidence>
<dbReference type="EMBL" id="JBBUKT010000005">
    <property type="protein sequence ID" value="MEK7951793.1"/>
    <property type="molecule type" value="Genomic_DNA"/>
</dbReference>
<accession>A0ABU9AVL9</accession>
<dbReference type="Gene3D" id="3.10.180.10">
    <property type="entry name" value="2,3-Dihydroxybiphenyl 1,2-Dioxygenase, domain 1"/>
    <property type="match status" value="1"/>
</dbReference>
<proteinExistence type="predicted"/>
<feature type="domain" description="VOC" evidence="1">
    <location>
        <begin position="6"/>
        <end position="120"/>
    </location>
</feature>
<dbReference type="PANTHER" id="PTHR36503">
    <property type="entry name" value="BLR2520 PROTEIN"/>
    <property type="match status" value="1"/>
</dbReference>
<dbReference type="Pfam" id="PF00903">
    <property type="entry name" value="Glyoxalase"/>
    <property type="match status" value="1"/>
</dbReference>
<dbReference type="InterPro" id="IPR037523">
    <property type="entry name" value="VOC_core"/>
</dbReference>
<dbReference type="PANTHER" id="PTHR36503:SF3">
    <property type="entry name" value="BLR0126 PROTEIN"/>
    <property type="match status" value="1"/>
</dbReference>
<comment type="caution">
    <text evidence="2">The sequence shown here is derived from an EMBL/GenBank/DDBJ whole genome shotgun (WGS) entry which is preliminary data.</text>
</comment>
<dbReference type="InterPro" id="IPR029068">
    <property type="entry name" value="Glyas_Bleomycin-R_OHBP_Dase"/>
</dbReference>
<dbReference type="RefSeq" id="WP_341405540.1">
    <property type="nucleotide sequence ID" value="NZ_JBBUKT010000005.1"/>
</dbReference>